<sequence length="69" mass="7701">MPIIEMHMIEGRTVEQKQRVAAAVTAAVAESLDCSPETVRILITEHREHEFYVAGLSKPQRAALQEQGQ</sequence>
<dbReference type="Pfam" id="PF01361">
    <property type="entry name" value="Tautomerase"/>
    <property type="match status" value="1"/>
</dbReference>
<dbReference type="AlphaFoldDB" id="A0A1H1PN26"/>
<organism evidence="10 11">
    <name type="scientific">Pseudomonas oryzae</name>
    <dbReference type="NCBI Taxonomy" id="1392877"/>
    <lineage>
        <taxon>Bacteria</taxon>
        <taxon>Pseudomonadati</taxon>
        <taxon>Pseudomonadota</taxon>
        <taxon>Gammaproteobacteria</taxon>
        <taxon>Pseudomonadales</taxon>
        <taxon>Pseudomonadaceae</taxon>
        <taxon>Pseudomonas</taxon>
    </lineage>
</organism>
<evidence type="ECO:0000256" key="4">
    <source>
        <dbReference type="ARBA" id="ARBA00011643"/>
    </source>
</evidence>
<dbReference type="EC" id="5.3.2.6" evidence="5"/>
<dbReference type="Gene3D" id="3.30.429.10">
    <property type="entry name" value="Macrophage Migration Inhibitory Factor"/>
    <property type="match status" value="1"/>
</dbReference>
<protein>
    <recommendedName>
        <fullName evidence="6">2-hydroxymuconate tautomerase</fullName>
        <ecNumber evidence="5">5.3.2.6</ecNumber>
    </recommendedName>
    <alternativeName>
        <fullName evidence="8">4-oxalocrotonate tautomerase</fullName>
    </alternativeName>
</protein>
<dbReference type="RefSeq" id="WP_090348004.1">
    <property type="nucleotide sequence ID" value="NZ_LT629751.1"/>
</dbReference>
<evidence type="ECO:0000256" key="6">
    <source>
        <dbReference type="ARBA" id="ARBA00015750"/>
    </source>
</evidence>
<keyword evidence="7" id="KW-0413">Isomerase</keyword>
<name>A0A1H1PN26_9PSED</name>
<dbReference type="STRING" id="1392877.SAMN05216221_1125"/>
<dbReference type="InterPro" id="IPR004370">
    <property type="entry name" value="4-OT-like_dom"/>
</dbReference>
<evidence type="ECO:0000256" key="1">
    <source>
        <dbReference type="ARBA" id="ARBA00001379"/>
    </source>
</evidence>
<dbReference type="OrthoDB" id="9799841at2"/>
<feature type="domain" description="4-oxalocrotonate tautomerase-like" evidence="9">
    <location>
        <begin position="2"/>
        <end position="58"/>
    </location>
</feature>
<accession>A0A1H1PN26</accession>
<dbReference type="PANTHER" id="PTHR35530">
    <property type="entry name" value="TAUTOMERASE-RELATED"/>
    <property type="match status" value="1"/>
</dbReference>
<comment type="catalytic activity">
    <reaction evidence="1">
        <text>(2Z,4E)-2-hydroxyhexa-2,4-dienedioate = (3E)-2-oxohex-3-enedioate</text>
        <dbReference type="Rhea" id="RHEA:33431"/>
        <dbReference type="ChEBI" id="CHEBI:28080"/>
        <dbReference type="ChEBI" id="CHEBI:64908"/>
        <dbReference type="EC" id="5.3.2.6"/>
    </reaction>
</comment>
<evidence type="ECO:0000259" key="9">
    <source>
        <dbReference type="Pfam" id="PF01361"/>
    </source>
</evidence>
<proteinExistence type="inferred from homology"/>
<evidence type="ECO:0000313" key="11">
    <source>
        <dbReference type="Proteomes" id="UP000243359"/>
    </source>
</evidence>
<dbReference type="InterPro" id="IPR014347">
    <property type="entry name" value="Tautomerase/MIF_sf"/>
</dbReference>
<comment type="function">
    <text evidence="2">Catalyzes the ketonization of 2-hydroxymuconate stereoselectively to yield 2-oxo-3-hexenedioate.</text>
</comment>
<comment type="similarity">
    <text evidence="3">Belongs to the 4-oxalocrotonate tautomerase family.</text>
</comment>
<gene>
    <name evidence="10" type="ORF">SAMN05216221_1125</name>
</gene>
<evidence type="ECO:0000256" key="2">
    <source>
        <dbReference type="ARBA" id="ARBA00003024"/>
    </source>
</evidence>
<dbReference type="PANTHER" id="PTHR35530:SF1">
    <property type="entry name" value="2-HYDROXYMUCONATE TAUTOMERASE"/>
    <property type="match status" value="1"/>
</dbReference>
<dbReference type="EMBL" id="LT629751">
    <property type="protein sequence ID" value="SDS12588.1"/>
    <property type="molecule type" value="Genomic_DNA"/>
</dbReference>
<evidence type="ECO:0000256" key="5">
    <source>
        <dbReference type="ARBA" id="ARBA00012667"/>
    </source>
</evidence>
<evidence type="ECO:0000256" key="8">
    <source>
        <dbReference type="ARBA" id="ARBA00029674"/>
    </source>
</evidence>
<evidence type="ECO:0000256" key="3">
    <source>
        <dbReference type="ARBA" id="ARBA00006723"/>
    </source>
</evidence>
<evidence type="ECO:0000313" key="10">
    <source>
        <dbReference type="EMBL" id="SDS12588.1"/>
    </source>
</evidence>
<keyword evidence="11" id="KW-1185">Reference proteome</keyword>
<evidence type="ECO:0000256" key="7">
    <source>
        <dbReference type="ARBA" id="ARBA00023235"/>
    </source>
</evidence>
<reference evidence="11" key="1">
    <citation type="submission" date="2016-10" db="EMBL/GenBank/DDBJ databases">
        <authorList>
            <person name="Varghese N."/>
            <person name="Submissions S."/>
        </authorList>
    </citation>
    <scope>NUCLEOTIDE SEQUENCE [LARGE SCALE GENOMIC DNA]</scope>
    <source>
        <strain evidence="11">KCTC 32247</strain>
    </source>
</reference>
<comment type="subunit">
    <text evidence="4">Homohexamer.</text>
</comment>
<dbReference type="GO" id="GO:0016853">
    <property type="term" value="F:isomerase activity"/>
    <property type="evidence" value="ECO:0007669"/>
    <property type="project" value="UniProtKB-KW"/>
</dbReference>
<dbReference type="SUPFAM" id="SSF55331">
    <property type="entry name" value="Tautomerase/MIF"/>
    <property type="match status" value="1"/>
</dbReference>
<dbReference type="Proteomes" id="UP000243359">
    <property type="component" value="Chromosome I"/>
</dbReference>